<dbReference type="EMBL" id="QKOD01000011">
    <property type="protein sequence ID" value="RNJ42300.1"/>
    <property type="molecule type" value="Genomic_DNA"/>
</dbReference>
<dbReference type="InterPro" id="IPR028994">
    <property type="entry name" value="Integrin_alpha_N"/>
</dbReference>
<dbReference type="Proteomes" id="UP000275436">
    <property type="component" value="Unassembled WGS sequence"/>
</dbReference>
<dbReference type="InterPro" id="IPR040853">
    <property type="entry name" value="RapA2_cadherin-like"/>
</dbReference>
<dbReference type="Gene3D" id="2.130.10.130">
    <property type="entry name" value="Integrin alpha, N-terminal"/>
    <property type="match status" value="2"/>
</dbReference>
<dbReference type="InterPro" id="IPR041690">
    <property type="entry name" value="Cadherin_5"/>
</dbReference>
<dbReference type="PANTHER" id="PTHR44103">
    <property type="entry name" value="PROPROTEIN CONVERTASE P"/>
    <property type="match status" value="1"/>
</dbReference>
<dbReference type="Pfam" id="PF13517">
    <property type="entry name" value="FG-GAP_3"/>
    <property type="match status" value="2"/>
</dbReference>
<organism evidence="4 5">
    <name type="scientific">Mesorhizobium japonicum</name>
    <dbReference type="NCBI Taxonomy" id="2066070"/>
    <lineage>
        <taxon>Bacteria</taxon>
        <taxon>Pseudomonadati</taxon>
        <taxon>Pseudomonadota</taxon>
        <taxon>Alphaproteobacteria</taxon>
        <taxon>Hyphomicrobiales</taxon>
        <taxon>Phyllobacteriaceae</taxon>
        <taxon>Mesorhizobium</taxon>
    </lineage>
</organism>
<evidence type="ECO:0000313" key="5">
    <source>
        <dbReference type="Proteomes" id="UP000275436"/>
    </source>
</evidence>
<evidence type="ECO:0000313" key="4">
    <source>
        <dbReference type="EMBL" id="RNJ42300.1"/>
    </source>
</evidence>
<dbReference type="NCBIfam" id="NF012211">
    <property type="entry name" value="tand_rpt_95"/>
    <property type="match status" value="2"/>
</dbReference>
<evidence type="ECO:0008006" key="6">
    <source>
        <dbReference type="Google" id="ProtNLM"/>
    </source>
</evidence>
<evidence type="ECO:0000259" key="3">
    <source>
        <dbReference type="Pfam" id="PF17892"/>
    </source>
</evidence>
<feature type="domain" description="RapA2 cadherin-like" evidence="2">
    <location>
        <begin position="276"/>
        <end position="333"/>
    </location>
</feature>
<sequence length="653" mass="65129">MFGTAGGTFSTYAVIFLPTINGYAFGAGGVTLGDFNGDGNLDIATSSFVNHTIEVLQGNGTGGFSAPVAIQYPGQYGDNLVATDVNNDGKLDLVVASYNPSLATDSVGVLLGNGNGTFQPLISSAIPGTSDSEHFGLAVGDINGDGLADVVMSSLSNNSLEIMLGDGQGHFQIKQIIPYNTTGGSYASGVALGDFNHDGKLDLAVADYSGGIKLYQNDGTGNFTFAQTIVPVSGPAAPANNWPGLLAADVNKDGAVDLIETGANSTGIWEFIQSVSNHSPIANADIATTDEDHSKVISVLGNDSDPDTTDHLSVTGASVSSGLGSVTVAADGQTITYNPGSAYNYLAVGEQATVQASYAISDGHGGTSNAAATITVTGVNDGPTASNDVATTDEDHSKVISVLGNDSDPDTTDHLSVTGASVSSGLGSVTVAADGQTITYNPGSAYNYLAVGEQATVQASYAISDGHGGTSNAAATITVTGANDGPTVSAAVSATTSEDAAAYNVNLLQSASDPDSSDVLHVDPASVTGLAAGVTLVGDSLQVDPSAYNALAVAEQAVITVTYNIIDGHGGTVGQTATITVTGANDTPTVSAAVSATTSEDAAAYNVNLLQSASDPDSSDVLHVDPASVTGLAAGVTLVGDSLQVDPSAYNAL</sequence>
<feature type="non-terminal residue" evidence="4">
    <location>
        <position position="653"/>
    </location>
</feature>
<name>A0A3M9X442_9HYPH</name>
<proteinExistence type="predicted"/>
<reference evidence="4 5" key="1">
    <citation type="journal article" date="2018" name="Mol. Plant Microbe Interact.">
        <title>Taxonomically Different Co-Microsymbionts of a Relict Legume, Oxytropis popoviana, Have Complementary Sets of Symbiotic Genes and Together Increase the Efficiency of Plant Nodulation.</title>
        <authorList>
            <person name="Safronova V."/>
            <person name="Belimov A."/>
            <person name="Sazanova A."/>
            <person name="Chirak E."/>
            <person name="Verkhozina A."/>
            <person name="Kuznetsova I."/>
            <person name="Andronov E."/>
            <person name="Puhalsky J."/>
            <person name="Tikhonovich I."/>
        </authorList>
    </citation>
    <scope>NUCLEOTIDE SEQUENCE [LARGE SCALE GENOMIC DNA]</scope>
    <source>
        <strain evidence="4 5">Opo-235</strain>
    </source>
</reference>
<dbReference type="SUPFAM" id="SSF69318">
    <property type="entry name" value="Integrin alpha N-terminal domain"/>
    <property type="match status" value="1"/>
</dbReference>
<evidence type="ECO:0000259" key="2">
    <source>
        <dbReference type="Pfam" id="PF17803"/>
    </source>
</evidence>
<evidence type="ECO:0000256" key="1">
    <source>
        <dbReference type="ARBA" id="ARBA00022729"/>
    </source>
</evidence>
<comment type="caution">
    <text evidence="4">The sequence shown here is derived from an EMBL/GenBank/DDBJ whole genome shotgun (WGS) entry which is preliminary data.</text>
</comment>
<dbReference type="AlphaFoldDB" id="A0A3M9X442"/>
<dbReference type="InterPro" id="IPR013517">
    <property type="entry name" value="FG-GAP"/>
</dbReference>
<dbReference type="Pfam" id="PF17892">
    <property type="entry name" value="Cadherin_5"/>
    <property type="match status" value="1"/>
</dbReference>
<dbReference type="Pfam" id="PF17803">
    <property type="entry name" value="Cadherin_4"/>
    <property type="match status" value="2"/>
</dbReference>
<accession>A0A3M9X442</accession>
<feature type="domain" description="Cadherin-like" evidence="3">
    <location>
        <begin position="483"/>
        <end position="582"/>
    </location>
</feature>
<feature type="domain" description="RapA2 cadherin-like" evidence="2">
    <location>
        <begin position="370"/>
        <end position="436"/>
    </location>
</feature>
<dbReference type="PANTHER" id="PTHR44103:SF1">
    <property type="entry name" value="PROPROTEIN CONVERTASE P"/>
    <property type="match status" value="1"/>
</dbReference>
<protein>
    <recommendedName>
        <fullName evidence="6">VCBS repeat-containing protein</fullName>
    </recommendedName>
</protein>
<dbReference type="NCBIfam" id="TIGR01965">
    <property type="entry name" value="VCBS_repeat"/>
    <property type="match status" value="3"/>
</dbReference>
<keyword evidence="1" id="KW-0732">Signal</keyword>
<gene>
    <name evidence="4" type="ORF">DNR46_28165</name>
</gene>
<dbReference type="InterPro" id="IPR010221">
    <property type="entry name" value="VCBS_dom"/>
</dbReference>